<reference evidence="3 4" key="1">
    <citation type="journal article" date="2016" name="BMC Genomics">
        <title>Combined genomic and structural analyses of a cultured magnetotactic bacterium reveals its niche adaptation to a dynamic environment.</title>
        <authorList>
            <person name="Araujo A.C."/>
            <person name="Morillo V."/>
            <person name="Cypriano J."/>
            <person name="Teixeira L.C."/>
            <person name="Leao P."/>
            <person name="Lyra S."/>
            <person name="Almeida L.G."/>
            <person name="Bazylinski D.A."/>
            <person name="Vasconcellos A.T."/>
            <person name="Abreu F."/>
            <person name="Lins U."/>
        </authorList>
    </citation>
    <scope>NUCLEOTIDE SEQUENCE [LARGE SCALE GENOMIC DNA]</scope>
    <source>
        <strain evidence="3 4">IT-1</strain>
    </source>
</reference>
<evidence type="ECO:0000259" key="2">
    <source>
        <dbReference type="Pfam" id="PF17131"/>
    </source>
</evidence>
<dbReference type="Gene3D" id="2.50.20.10">
    <property type="entry name" value="Lipoprotein localisation LolA/LolB/LppX"/>
    <property type="match status" value="1"/>
</dbReference>
<evidence type="ECO:0000256" key="1">
    <source>
        <dbReference type="SAM" id="SignalP"/>
    </source>
</evidence>
<evidence type="ECO:0000313" key="4">
    <source>
        <dbReference type="Proteomes" id="UP000194003"/>
    </source>
</evidence>
<evidence type="ECO:0000313" key="3">
    <source>
        <dbReference type="EMBL" id="OSM07212.1"/>
    </source>
</evidence>
<sequence length="253" mass="27835">MLRILWLAVLFAGLVQPGAAQAQQQDFDVDVVDLLKRIDANLFPASGQLFIRIHNETPRGPGVETSLYAARDGGERWAALIAAPASLKGRTLMRQGDEMRVRLPGELGYRHQGWVDSFVGGSFGNVDLFPEPWSDAFDAVVQGRAGPLANLVLTPKDAGRFPFKRLTAVVDVKLAVPIEVRQFGSGNRLIKILHYKDPVPFPYGHTRPRVVEAINGLNTGYSSIMEYGDIVDRAFTEADLAFENLPRVGVLLK</sequence>
<dbReference type="AlphaFoldDB" id="A0A1Y2K953"/>
<dbReference type="EMBL" id="LVJN01000015">
    <property type="protein sequence ID" value="OSM07212.1"/>
    <property type="molecule type" value="Genomic_DNA"/>
</dbReference>
<feature type="signal peptide" evidence="1">
    <location>
        <begin position="1"/>
        <end position="22"/>
    </location>
</feature>
<keyword evidence="1" id="KW-0732">Signal</keyword>
<feature type="domain" description="Uncharacterized protein TP-0789" evidence="2">
    <location>
        <begin position="80"/>
        <end position="231"/>
    </location>
</feature>
<organism evidence="3 4">
    <name type="scientific">Magnetofaba australis IT-1</name>
    <dbReference type="NCBI Taxonomy" id="1434232"/>
    <lineage>
        <taxon>Bacteria</taxon>
        <taxon>Pseudomonadati</taxon>
        <taxon>Pseudomonadota</taxon>
        <taxon>Magnetococcia</taxon>
        <taxon>Magnetococcales</taxon>
        <taxon>Magnetococcaceae</taxon>
        <taxon>Magnetofaba</taxon>
    </lineage>
</organism>
<dbReference type="Pfam" id="PF17131">
    <property type="entry name" value="LolA_like"/>
    <property type="match status" value="1"/>
</dbReference>
<gene>
    <name evidence="3" type="ORF">MAIT1_03860</name>
</gene>
<comment type="caution">
    <text evidence="3">The sequence shown here is derived from an EMBL/GenBank/DDBJ whole genome shotgun (WGS) entry which is preliminary data.</text>
</comment>
<proteinExistence type="predicted"/>
<accession>A0A1Y2K953</accession>
<name>A0A1Y2K953_9PROT</name>
<protein>
    <recommendedName>
        <fullName evidence="2">Uncharacterized protein TP-0789 domain-containing protein</fullName>
    </recommendedName>
</protein>
<feature type="chain" id="PRO_5012327602" description="Uncharacterized protein TP-0789 domain-containing protein" evidence="1">
    <location>
        <begin position="23"/>
        <end position="253"/>
    </location>
</feature>
<dbReference type="InterPro" id="IPR033399">
    <property type="entry name" value="TP_0789-like"/>
</dbReference>
<dbReference type="STRING" id="1434232.MAIT1_03860"/>
<keyword evidence="4" id="KW-1185">Reference proteome</keyword>
<dbReference type="Proteomes" id="UP000194003">
    <property type="component" value="Unassembled WGS sequence"/>
</dbReference>